<keyword evidence="4" id="KW-1185">Reference proteome</keyword>
<feature type="region of interest" description="Disordered" evidence="1">
    <location>
        <begin position="29"/>
        <end position="96"/>
    </location>
</feature>
<reference evidence="3 4" key="1">
    <citation type="journal article" date="2014" name="Int. J. Syst. Evol. Microbiol.">
        <title>Complete genome sequence of Corynebacterium casei LMG S-19264T (=DSM 44701T), isolated from a smear-ripened cheese.</title>
        <authorList>
            <consortium name="US DOE Joint Genome Institute (JGI-PGF)"/>
            <person name="Walter F."/>
            <person name="Albersmeier A."/>
            <person name="Kalinowski J."/>
            <person name="Ruckert C."/>
        </authorList>
    </citation>
    <scope>NUCLEOTIDE SEQUENCE [LARGE SCALE GENOMIC DNA]</scope>
    <source>
        <strain evidence="3 4">JCM 4677</strain>
    </source>
</reference>
<feature type="compositionally biased region" description="Polar residues" evidence="1">
    <location>
        <begin position="76"/>
        <end position="87"/>
    </location>
</feature>
<dbReference type="AlphaFoldDB" id="A0A7G1NZ90"/>
<evidence type="ECO:0000313" key="3">
    <source>
        <dbReference type="EMBL" id="BCL28279.1"/>
    </source>
</evidence>
<dbReference type="KEGG" id="sgm:GCM10017557_31380"/>
<proteinExistence type="predicted"/>
<dbReference type="Proteomes" id="UP000516444">
    <property type="component" value="Chromosome"/>
</dbReference>
<dbReference type="EMBL" id="AP023440">
    <property type="protein sequence ID" value="BCL28279.1"/>
    <property type="molecule type" value="Genomic_DNA"/>
</dbReference>
<evidence type="ECO:0000256" key="2">
    <source>
        <dbReference type="SAM" id="SignalP"/>
    </source>
</evidence>
<organism evidence="3 4">
    <name type="scientific">Streptomyces aurantiacus</name>
    <dbReference type="NCBI Taxonomy" id="47760"/>
    <lineage>
        <taxon>Bacteria</taxon>
        <taxon>Bacillati</taxon>
        <taxon>Actinomycetota</taxon>
        <taxon>Actinomycetes</taxon>
        <taxon>Kitasatosporales</taxon>
        <taxon>Streptomycetaceae</taxon>
        <taxon>Streptomyces</taxon>
        <taxon>Streptomyces aurantiacus group</taxon>
    </lineage>
</organism>
<name>A0A7G1NZ90_9ACTN</name>
<sequence>MGTGMGTRIARPVVAVSAVVALACAAACGGGGADQDGKSSRPTASEQTTAGPKEKTPTQDGQDGQDSHDGQENEDSQGSQGDGTSDAQKADERPLTKAQLKKAALVTADVKGFEVKESDGADLLGRSVPAAPSKCQPVADMFLFATDPASEDGVSRGVAAKDETDASVHTFALLSYESGKADEVIDGLRSATKNCTGYRHAGYDYKGVKALADPDLGNESVAYRMVASIEGAQVPVAYTVVRDGTTLVAFSSMNLLDADKIEVPAKLVEAQLAKLTKTTG</sequence>
<protein>
    <recommendedName>
        <fullName evidence="5">Lipoprotein</fullName>
    </recommendedName>
</protein>
<evidence type="ECO:0000313" key="4">
    <source>
        <dbReference type="Proteomes" id="UP000516444"/>
    </source>
</evidence>
<accession>A0A7G1NZ90</accession>
<keyword evidence="2" id="KW-0732">Signal</keyword>
<gene>
    <name evidence="3" type="ORF">GCM10017557_31380</name>
</gene>
<feature type="compositionally biased region" description="Polar residues" evidence="1">
    <location>
        <begin position="40"/>
        <end position="50"/>
    </location>
</feature>
<evidence type="ECO:0000256" key="1">
    <source>
        <dbReference type="SAM" id="MobiDB-lite"/>
    </source>
</evidence>
<evidence type="ECO:0008006" key="5">
    <source>
        <dbReference type="Google" id="ProtNLM"/>
    </source>
</evidence>
<feature type="signal peptide" evidence="2">
    <location>
        <begin position="1"/>
        <end position="25"/>
    </location>
</feature>
<feature type="chain" id="PRO_5039698109" description="Lipoprotein" evidence="2">
    <location>
        <begin position="26"/>
        <end position="280"/>
    </location>
</feature>